<keyword evidence="1" id="KW-0732">Signal</keyword>
<gene>
    <name evidence="2" type="ORF">H7F51_11320</name>
</gene>
<evidence type="ECO:0000313" key="2">
    <source>
        <dbReference type="EMBL" id="MBC2666107.1"/>
    </source>
</evidence>
<feature type="signal peptide" evidence="1">
    <location>
        <begin position="1"/>
        <end position="22"/>
    </location>
</feature>
<name>A0A7X1FTB7_9SPHN</name>
<proteinExistence type="predicted"/>
<dbReference type="Proteomes" id="UP000566813">
    <property type="component" value="Unassembled WGS sequence"/>
</dbReference>
<feature type="chain" id="PRO_5030792395" description="Outer membrane protein" evidence="1">
    <location>
        <begin position="23"/>
        <end position="285"/>
    </location>
</feature>
<dbReference type="EMBL" id="JACLAW010000008">
    <property type="protein sequence ID" value="MBC2666107.1"/>
    <property type="molecule type" value="Genomic_DNA"/>
</dbReference>
<organism evidence="2 3">
    <name type="scientific">Novosphingobium flavum</name>
    <dbReference type="NCBI Taxonomy" id="1778672"/>
    <lineage>
        <taxon>Bacteria</taxon>
        <taxon>Pseudomonadati</taxon>
        <taxon>Pseudomonadota</taxon>
        <taxon>Alphaproteobacteria</taxon>
        <taxon>Sphingomonadales</taxon>
        <taxon>Sphingomonadaceae</taxon>
        <taxon>Novosphingobium</taxon>
    </lineage>
</organism>
<dbReference type="AlphaFoldDB" id="A0A7X1FTB7"/>
<keyword evidence="3" id="KW-1185">Reference proteome</keyword>
<accession>A0A7X1FTB7</accession>
<sequence>MRKCTIAFAAVGALGWSQAALADDASWSLHGFGDVSVKNDYITPRGLVVTTKGTTIQVLNGLVLVSPGGVAVTAGTWTDLNPGYRDGNITSLNEFDFFVGVSAPITSRLEAGVQYVQFVSGQPSVAFKDERNIEFSLKYKDGAKGAPVTINPYAKFFWAVDGDSTVVLGKKGDTFDIELGAVPTYAGKGFTLSAPTWITVGPKTYWGAKGNPLAVEGQNFGVVSIGLKAAMPLTFIKGAAGASVYVQGQYYHLINDNLVTSQKLLNSGRGGRDKFVGAVGISFGF</sequence>
<dbReference type="RefSeq" id="WP_185664412.1">
    <property type="nucleotide sequence ID" value="NZ_JACLAW010000008.1"/>
</dbReference>
<evidence type="ECO:0008006" key="4">
    <source>
        <dbReference type="Google" id="ProtNLM"/>
    </source>
</evidence>
<evidence type="ECO:0000313" key="3">
    <source>
        <dbReference type="Proteomes" id="UP000566813"/>
    </source>
</evidence>
<comment type="caution">
    <text evidence="2">The sequence shown here is derived from an EMBL/GenBank/DDBJ whole genome shotgun (WGS) entry which is preliminary data.</text>
</comment>
<protein>
    <recommendedName>
        <fullName evidence="4">Outer membrane protein</fullName>
    </recommendedName>
</protein>
<evidence type="ECO:0000256" key="1">
    <source>
        <dbReference type="SAM" id="SignalP"/>
    </source>
</evidence>
<reference evidence="2 3" key="1">
    <citation type="submission" date="2020-08" db="EMBL/GenBank/DDBJ databases">
        <title>The genome sequence of type strain Novosphingobium flavum NBRC 111647.</title>
        <authorList>
            <person name="Liu Y."/>
        </authorList>
    </citation>
    <scope>NUCLEOTIDE SEQUENCE [LARGE SCALE GENOMIC DNA]</scope>
    <source>
        <strain evidence="2 3">NBRC 111647</strain>
    </source>
</reference>